<name>A0AAE0XVG1_9GAST</name>
<evidence type="ECO:0000313" key="2">
    <source>
        <dbReference type="EMBL" id="KAK3715620.1"/>
    </source>
</evidence>
<feature type="region of interest" description="Disordered" evidence="1">
    <location>
        <begin position="20"/>
        <end position="64"/>
    </location>
</feature>
<proteinExistence type="predicted"/>
<comment type="caution">
    <text evidence="2">The sequence shown here is derived from an EMBL/GenBank/DDBJ whole genome shotgun (WGS) entry which is preliminary data.</text>
</comment>
<sequence length="91" mass="10123">LHVLTDPVRRCWLKPVQLSSDTAPPDDELCWWTEPQGMRDSGDNGLSGRGSGGYKKPHDSQNSLGDMSIHLSVYVKFSSRKKITIPKRTGV</sequence>
<dbReference type="AlphaFoldDB" id="A0AAE0XVG1"/>
<accession>A0AAE0XVG1</accession>
<feature type="non-terminal residue" evidence="2">
    <location>
        <position position="1"/>
    </location>
</feature>
<organism evidence="2 3">
    <name type="scientific">Elysia crispata</name>
    <name type="common">lettuce slug</name>
    <dbReference type="NCBI Taxonomy" id="231223"/>
    <lineage>
        <taxon>Eukaryota</taxon>
        <taxon>Metazoa</taxon>
        <taxon>Spiralia</taxon>
        <taxon>Lophotrochozoa</taxon>
        <taxon>Mollusca</taxon>
        <taxon>Gastropoda</taxon>
        <taxon>Heterobranchia</taxon>
        <taxon>Euthyneura</taxon>
        <taxon>Panpulmonata</taxon>
        <taxon>Sacoglossa</taxon>
        <taxon>Placobranchoidea</taxon>
        <taxon>Plakobranchidae</taxon>
        <taxon>Elysia</taxon>
    </lineage>
</organism>
<reference evidence="2" key="1">
    <citation type="journal article" date="2023" name="G3 (Bethesda)">
        <title>A reference genome for the long-term kleptoplast-retaining sea slug Elysia crispata morphotype clarki.</title>
        <authorList>
            <person name="Eastman K.E."/>
            <person name="Pendleton A.L."/>
            <person name="Shaikh M.A."/>
            <person name="Suttiyut T."/>
            <person name="Ogas R."/>
            <person name="Tomko P."/>
            <person name="Gavelis G."/>
            <person name="Widhalm J.R."/>
            <person name="Wisecaver J.H."/>
        </authorList>
    </citation>
    <scope>NUCLEOTIDE SEQUENCE</scope>
    <source>
        <strain evidence="2">ECLA1</strain>
    </source>
</reference>
<gene>
    <name evidence="2" type="ORF">RRG08_045078</name>
</gene>
<evidence type="ECO:0000313" key="3">
    <source>
        <dbReference type="Proteomes" id="UP001283361"/>
    </source>
</evidence>
<keyword evidence="3" id="KW-1185">Reference proteome</keyword>
<dbReference type="EMBL" id="JAWDGP010007500">
    <property type="protein sequence ID" value="KAK3715620.1"/>
    <property type="molecule type" value="Genomic_DNA"/>
</dbReference>
<protein>
    <submittedName>
        <fullName evidence="2">Uncharacterized protein</fullName>
    </submittedName>
</protein>
<dbReference type="Proteomes" id="UP001283361">
    <property type="component" value="Unassembled WGS sequence"/>
</dbReference>
<evidence type="ECO:0000256" key="1">
    <source>
        <dbReference type="SAM" id="MobiDB-lite"/>
    </source>
</evidence>